<comment type="caution">
    <text evidence="2">The sequence shown here is derived from an EMBL/GenBank/DDBJ whole genome shotgun (WGS) entry which is preliminary data.</text>
</comment>
<feature type="compositionally biased region" description="Low complexity" evidence="1">
    <location>
        <begin position="11"/>
        <end position="22"/>
    </location>
</feature>
<evidence type="ECO:0000313" key="3">
    <source>
        <dbReference type="Proteomes" id="UP000355283"/>
    </source>
</evidence>
<feature type="region of interest" description="Disordered" evidence="1">
    <location>
        <begin position="107"/>
        <end position="130"/>
    </location>
</feature>
<dbReference type="EMBL" id="SDOX01000118">
    <property type="protein sequence ID" value="TFJ82296.1"/>
    <property type="molecule type" value="Genomic_DNA"/>
</dbReference>
<evidence type="ECO:0000256" key="1">
    <source>
        <dbReference type="SAM" id="MobiDB-lite"/>
    </source>
</evidence>
<feature type="compositionally biased region" description="Basic and acidic residues" evidence="1">
    <location>
        <begin position="313"/>
        <end position="324"/>
    </location>
</feature>
<dbReference type="OrthoDB" id="498286at2759"/>
<proteinExistence type="predicted"/>
<reference evidence="2 3" key="1">
    <citation type="submission" date="2019-01" db="EMBL/GenBank/DDBJ databases">
        <title>Nuclear Genome Assembly of the Microalgal Biofuel strain Nannochloropsis salina CCMP1776.</title>
        <authorList>
            <person name="Hovde B."/>
        </authorList>
    </citation>
    <scope>NUCLEOTIDE SEQUENCE [LARGE SCALE GENOMIC DNA]</scope>
    <source>
        <strain evidence="2 3">CCMP1776</strain>
    </source>
</reference>
<dbReference type="Proteomes" id="UP000355283">
    <property type="component" value="Unassembled WGS sequence"/>
</dbReference>
<accession>A0A4D9CTU9</accession>
<gene>
    <name evidence="2" type="ORF">NSK_006415</name>
</gene>
<organism evidence="2 3">
    <name type="scientific">Nannochloropsis salina CCMP1776</name>
    <dbReference type="NCBI Taxonomy" id="1027361"/>
    <lineage>
        <taxon>Eukaryota</taxon>
        <taxon>Sar</taxon>
        <taxon>Stramenopiles</taxon>
        <taxon>Ochrophyta</taxon>
        <taxon>Eustigmatophyceae</taxon>
        <taxon>Eustigmatales</taxon>
        <taxon>Monodopsidaceae</taxon>
        <taxon>Microchloropsis</taxon>
        <taxon>Microchloropsis salina</taxon>
    </lineage>
</organism>
<feature type="compositionally biased region" description="Basic and acidic residues" evidence="1">
    <location>
        <begin position="38"/>
        <end position="52"/>
    </location>
</feature>
<protein>
    <submittedName>
        <fullName evidence="2">Uncharacterized protein</fullName>
    </submittedName>
</protein>
<name>A0A4D9CTU9_9STRA</name>
<feature type="compositionally biased region" description="Polar residues" evidence="1">
    <location>
        <begin position="53"/>
        <end position="62"/>
    </location>
</feature>
<dbReference type="AlphaFoldDB" id="A0A4D9CTU9"/>
<evidence type="ECO:0000313" key="2">
    <source>
        <dbReference type="EMBL" id="TFJ82296.1"/>
    </source>
</evidence>
<feature type="region of interest" description="Disordered" evidence="1">
    <location>
        <begin position="293"/>
        <end position="343"/>
    </location>
</feature>
<feature type="region of interest" description="Disordered" evidence="1">
    <location>
        <begin position="1"/>
        <end position="77"/>
    </location>
</feature>
<sequence length="405" mass="46192">MSRVLNVPIMSTPSTSSSLSSPGNGGADSHLKRPFQRHGGENRKRKGREEKNPPTSCDSSLYISPCRSHDSSEATDEPASFWLVEAAEGASTPVRAPETAACSAVSSLKRRRHSYHNRSASPSPARGDNYGAHVVKEIDAKKNGKDDEEGAMRREVDDSFRGEENWDHPVSMNAMCRRTLKIEYWDRSRECKERKWDHMDYIDATYASREEWILQSVLPRDEIVLEENKFPYNTPKGIRHMTLWARRELSLEEVESYMIDWIERERPGVRRWNLDENASRSIQVYHVHIYTQEVPDEEVGPSPSRGDAEDLDDHSLREDGKNGEESDPEDDLEHRSRPRQKAGSLGERRECCCIDGKENRMQAQTNMSGDETVPCMIMSPSGSTRAGLSLRETGSFRSRYRCLRQ</sequence>
<keyword evidence="3" id="KW-1185">Reference proteome</keyword>